<evidence type="ECO:0000256" key="3">
    <source>
        <dbReference type="SAM" id="Phobius"/>
    </source>
</evidence>
<dbReference type="KEGG" id="hro:HELRODRAFT_182825"/>
<reference evidence="7" key="1">
    <citation type="submission" date="2012-12" db="EMBL/GenBank/DDBJ databases">
        <authorList>
            <person name="Hellsten U."/>
            <person name="Grimwood J."/>
            <person name="Chapman J.A."/>
            <person name="Shapiro H."/>
            <person name="Aerts A."/>
            <person name="Otillar R.P."/>
            <person name="Terry A.Y."/>
            <person name="Boore J.L."/>
            <person name="Simakov O."/>
            <person name="Marletaz F."/>
            <person name="Cho S.-J."/>
            <person name="Edsinger-Gonzales E."/>
            <person name="Havlak P."/>
            <person name="Kuo D.-H."/>
            <person name="Larsson T."/>
            <person name="Lv J."/>
            <person name="Arendt D."/>
            <person name="Savage R."/>
            <person name="Osoegawa K."/>
            <person name="de Jong P."/>
            <person name="Lindberg D.R."/>
            <person name="Seaver E.C."/>
            <person name="Weisblat D.A."/>
            <person name="Putnam N.H."/>
            <person name="Grigoriev I.V."/>
            <person name="Rokhsar D.S."/>
        </authorList>
    </citation>
    <scope>NUCLEOTIDE SEQUENCE</scope>
</reference>
<feature type="compositionally biased region" description="Polar residues" evidence="2">
    <location>
        <begin position="10"/>
        <end position="21"/>
    </location>
</feature>
<dbReference type="Pfam" id="PF07690">
    <property type="entry name" value="MFS_1"/>
    <property type="match status" value="1"/>
</dbReference>
<evidence type="ECO:0000313" key="5">
    <source>
        <dbReference type="EMBL" id="ESN90129.1"/>
    </source>
</evidence>
<dbReference type="InterPro" id="IPR036259">
    <property type="entry name" value="MFS_trans_sf"/>
</dbReference>
<dbReference type="SUPFAM" id="SSF103473">
    <property type="entry name" value="MFS general substrate transporter"/>
    <property type="match status" value="2"/>
</dbReference>
<dbReference type="CTD" id="20208733"/>
<dbReference type="InParanoid" id="T1FIT4"/>
<dbReference type="AlphaFoldDB" id="T1FIT4"/>
<dbReference type="GO" id="GO:0005886">
    <property type="term" value="C:plasma membrane"/>
    <property type="evidence" value="ECO:0000318"/>
    <property type="project" value="GO_Central"/>
</dbReference>
<dbReference type="EnsemblMetazoa" id="HelroT182825">
    <property type="protein sequence ID" value="HelroP182825"/>
    <property type="gene ID" value="HelroG182825"/>
</dbReference>
<dbReference type="GO" id="GO:0015718">
    <property type="term" value="P:monocarboxylic acid transport"/>
    <property type="evidence" value="ECO:0000318"/>
    <property type="project" value="GO_Central"/>
</dbReference>
<feature type="transmembrane region" description="Helical" evidence="3">
    <location>
        <begin position="369"/>
        <end position="392"/>
    </location>
</feature>
<dbReference type="GeneID" id="20208733"/>
<evidence type="ECO:0000256" key="2">
    <source>
        <dbReference type="SAM" id="MobiDB-lite"/>
    </source>
</evidence>
<proteinExistence type="predicted"/>
<keyword evidence="3" id="KW-0472">Membrane</keyword>
<keyword evidence="3" id="KW-1133">Transmembrane helix</keyword>
<dbReference type="InterPro" id="IPR011701">
    <property type="entry name" value="MFS"/>
</dbReference>
<feature type="domain" description="Major facilitator superfamily (MFS) profile" evidence="4">
    <location>
        <begin position="56"/>
        <end position="600"/>
    </location>
</feature>
<dbReference type="eggNOG" id="KOG2504">
    <property type="taxonomic scope" value="Eukaryota"/>
</dbReference>
<comment type="subcellular location">
    <subcellularLocation>
        <location evidence="1">Membrane</location>
        <topology evidence="1">Multi-pass membrane protein</topology>
    </subcellularLocation>
</comment>
<organism evidence="6 7">
    <name type="scientific">Helobdella robusta</name>
    <name type="common">Californian leech</name>
    <dbReference type="NCBI Taxonomy" id="6412"/>
    <lineage>
        <taxon>Eukaryota</taxon>
        <taxon>Metazoa</taxon>
        <taxon>Spiralia</taxon>
        <taxon>Lophotrochozoa</taxon>
        <taxon>Annelida</taxon>
        <taxon>Clitellata</taxon>
        <taxon>Hirudinea</taxon>
        <taxon>Rhynchobdellida</taxon>
        <taxon>Glossiphoniidae</taxon>
        <taxon>Helobdella</taxon>
    </lineage>
</organism>
<feature type="transmembrane region" description="Helical" evidence="3">
    <location>
        <begin position="486"/>
        <end position="505"/>
    </location>
</feature>
<dbReference type="Gene3D" id="1.20.1250.20">
    <property type="entry name" value="MFS general substrate transporter like domains"/>
    <property type="match status" value="2"/>
</dbReference>
<feature type="transmembrane region" description="Helical" evidence="3">
    <location>
        <begin position="179"/>
        <end position="199"/>
    </location>
</feature>
<feature type="transmembrane region" description="Helical" evidence="3">
    <location>
        <begin position="211"/>
        <end position="230"/>
    </location>
</feature>
<dbReference type="PROSITE" id="PS50850">
    <property type="entry name" value="MFS"/>
    <property type="match status" value="1"/>
</dbReference>
<accession>T1FIT4</accession>
<dbReference type="InterPro" id="IPR020846">
    <property type="entry name" value="MFS_dom"/>
</dbReference>
<sequence length="621" mass="69051">MDGDAGVKNKYSTLPTKETLTNNHHSPPPNNPNDVKTAEHEDNMESSVETKWSWVVLVVCMLGTTIMGSSFVLFSLLYRDLVEDFQTTSAAVGWVGSLYVACSNVLGIIFGLAMDKFGCRKVCVCGSLLCTLGYFLSFFATNLFYLYFTYGIMAGTGLGMIVTTCNINSMKYFDRRRPLAGALVSGGFSIGSILVGPVMKYIFEAYNWRGSFVIFACLTLQMTAAAGFAFRPVENLSSKKNMKKVKGVRERDEIKLKNEKCLPKFNEDCIQNEDDIKVFKEKFLKTRSLYNIFYPATFGEETSDREIDFSLAASKKYKSLDLLKSHPTSNKNIVSRSIAKSLSNSNFNHLQAETTKNTNSVMTFERQSFLQLLTSADLFCYLLSCLFLYVGAQAYMQHMPSRAISLGIDRSLVPYWPVTYNVVAGLMKTTIEASESPDGVQMSRCKKFQPHRAVESFLKSRLKNFYCRDEHVSGVIANRPNVNRGLIFSMAVLGMGLCHLSLPLFRSFVMMVIHGCLVGFCSGFIFSLFITIVVDMKGVVNVTRTQPMTTFNFGVGALIGTPFAGFLFDVTENYDVTFIVTGTILLFGSFWSFVSVVLRGRARRRMGGVVSAGAPNHPSAV</sequence>
<dbReference type="GO" id="GO:0008028">
    <property type="term" value="F:monocarboxylic acid transmembrane transporter activity"/>
    <property type="evidence" value="ECO:0000318"/>
    <property type="project" value="GO_Central"/>
</dbReference>
<keyword evidence="7" id="KW-1185">Reference proteome</keyword>
<feature type="transmembrane region" description="Helical" evidence="3">
    <location>
        <begin position="576"/>
        <end position="598"/>
    </location>
</feature>
<name>T1FIT4_HELRO</name>
<dbReference type="PANTHER" id="PTHR11360:SF260">
    <property type="entry name" value="MFS DOMAIN-CONTAINING PROTEIN"/>
    <property type="match status" value="1"/>
</dbReference>
<reference evidence="5 7" key="2">
    <citation type="journal article" date="2013" name="Nature">
        <title>Insights into bilaterian evolution from three spiralian genomes.</title>
        <authorList>
            <person name="Simakov O."/>
            <person name="Marletaz F."/>
            <person name="Cho S.J."/>
            <person name="Edsinger-Gonzales E."/>
            <person name="Havlak P."/>
            <person name="Hellsten U."/>
            <person name="Kuo D.H."/>
            <person name="Larsson T."/>
            <person name="Lv J."/>
            <person name="Arendt D."/>
            <person name="Savage R."/>
            <person name="Osoegawa K."/>
            <person name="de Jong P."/>
            <person name="Grimwood J."/>
            <person name="Chapman J.A."/>
            <person name="Shapiro H."/>
            <person name="Aerts A."/>
            <person name="Otillar R.P."/>
            <person name="Terry A.Y."/>
            <person name="Boore J.L."/>
            <person name="Grigoriev I.V."/>
            <person name="Lindberg D.R."/>
            <person name="Seaver E.C."/>
            <person name="Weisblat D.A."/>
            <person name="Putnam N.H."/>
            <person name="Rokhsar D.S."/>
        </authorList>
    </citation>
    <scope>NUCLEOTIDE SEQUENCE</scope>
</reference>
<protein>
    <recommendedName>
        <fullName evidence="4">Major facilitator superfamily (MFS) profile domain-containing protein</fullName>
    </recommendedName>
</protein>
<dbReference type="FunFam" id="1.20.1250.20:FF:001165">
    <property type="entry name" value="Uncharacterized protein"/>
    <property type="match status" value="1"/>
</dbReference>
<dbReference type="PANTHER" id="PTHR11360">
    <property type="entry name" value="MONOCARBOXYLATE TRANSPORTER"/>
    <property type="match status" value="1"/>
</dbReference>
<evidence type="ECO:0000313" key="7">
    <source>
        <dbReference type="Proteomes" id="UP000015101"/>
    </source>
</evidence>
<dbReference type="EMBL" id="AMQM01008422">
    <property type="status" value="NOT_ANNOTATED_CDS"/>
    <property type="molecule type" value="Genomic_DNA"/>
</dbReference>
<evidence type="ECO:0000313" key="6">
    <source>
        <dbReference type="EnsemblMetazoa" id="HelroP182825"/>
    </source>
</evidence>
<reference evidence="6" key="3">
    <citation type="submission" date="2015-06" db="UniProtKB">
        <authorList>
            <consortium name="EnsemblMetazoa"/>
        </authorList>
    </citation>
    <scope>IDENTIFICATION</scope>
</reference>
<gene>
    <name evidence="6" type="primary">20208733</name>
    <name evidence="5" type="ORF">HELRODRAFT_182825</name>
</gene>
<dbReference type="OrthoDB" id="5667at2759"/>
<dbReference type="EMBL" id="KB097773">
    <property type="protein sequence ID" value="ESN90129.1"/>
    <property type="molecule type" value="Genomic_DNA"/>
</dbReference>
<dbReference type="InterPro" id="IPR050327">
    <property type="entry name" value="Proton-linked_MCT"/>
</dbReference>
<feature type="transmembrane region" description="Helical" evidence="3">
    <location>
        <begin position="54"/>
        <end position="78"/>
    </location>
</feature>
<keyword evidence="3" id="KW-0812">Transmembrane</keyword>
<feature type="transmembrane region" description="Helical" evidence="3">
    <location>
        <begin position="147"/>
        <end position="167"/>
    </location>
</feature>
<feature type="region of interest" description="Disordered" evidence="2">
    <location>
        <begin position="1"/>
        <end position="42"/>
    </location>
</feature>
<feature type="transmembrane region" description="Helical" evidence="3">
    <location>
        <begin position="512"/>
        <end position="534"/>
    </location>
</feature>
<evidence type="ECO:0000256" key="1">
    <source>
        <dbReference type="ARBA" id="ARBA00004141"/>
    </source>
</evidence>
<feature type="transmembrane region" description="Helical" evidence="3">
    <location>
        <begin position="122"/>
        <end position="141"/>
    </location>
</feature>
<dbReference type="Proteomes" id="UP000015101">
    <property type="component" value="Unassembled WGS sequence"/>
</dbReference>
<feature type="transmembrane region" description="Helical" evidence="3">
    <location>
        <begin position="90"/>
        <end position="110"/>
    </location>
</feature>
<evidence type="ECO:0000259" key="4">
    <source>
        <dbReference type="PROSITE" id="PS50850"/>
    </source>
</evidence>
<dbReference type="HOGENOM" id="CLU_001265_59_1_1"/>
<dbReference type="RefSeq" id="XP_009031799.1">
    <property type="nucleotide sequence ID" value="XM_009033551.1"/>
</dbReference>